<dbReference type="Gene3D" id="6.20.210.20">
    <property type="entry name" value="THAP domain"/>
    <property type="match status" value="1"/>
</dbReference>
<keyword evidence="4 5" id="KW-0238">DNA-binding</keyword>
<keyword evidence="3" id="KW-0862">Zinc</keyword>
<organism evidence="9 10">
    <name type="scientific">Hypothenemus hampei</name>
    <name type="common">Coffee berry borer</name>
    <dbReference type="NCBI Taxonomy" id="57062"/>
    <lineage>
        <taxon>Eukaryota</taxon>
        <taxon>Metazoa</taxon>
        <taxon>Ecdysozoa</taxon>
        <taxon>Arthropoda</taxon>
        <taxon>Hexapoda</taxon>
        <taxon>Insecta</taxon>
        <taxon>Pterygota</taxon>
        <taxon>Neoptera</taxon>
        <taxon>Endopterygota</taxon>
        <taxon>Coleoptera</taxon>
        <taxon>Polyphaga</taxon>
        <taxon>Cucujiformia</taxon>
        <taxon>Curculionidae</taxon>
        <taxon>Scolytinae</taxon>
        <taxon>Hypothenemus</taxon>
    </lineage>
</organism>
<dbReference type="PANTHER" id="PTHR46600">
    <property type="entry name" value="THAP DOMAIN-CONTAINING"/>
    <property type="match status" value="1"/>
</dbReference>
<dbReference type="GO" id="GO:0003677">
    <property type="term" value="F:DNA binding"/>
    <property type="evidence" value="ECO:0007669"/>
    <property type="project" value="UniProtKB-UniRule"/>
</dbReference>
<evidence type="ECO:0000256" key="3">
    <source>
        <dbReference type="ARBA" id="ARBA00022833"/>
    </source>
</evidence>
<keyword evidence="2 5" id="KW-0863">Zinc-finger</keyword>
<evidence type="ECO:0000313" key="9">
    <source>
        <dbReference type="EMBL" id="KAL1516392.1"/>
    </source>
</evidence>
<feature type="domain" description="THAP-type" evidence="8">
    <location>
        <begin position="41"/>
        <end position="121"/>
    </location>
</feature>
<evidence type="ECO:0000256" key="5">
    <source>
        <dbReference type="PROSITE-ProRule" id="PRU00309"/>
    </source>
</evidence>
<keyword evidence="7" id="KW-0472">Membrane</keyword>
<keyword evidence="1" id="KW-0479">Metal-binding</keyword>
<keyword evidence="7" id="KW-1133">Transmembrane helix</keyword>
<evidence type="ECO:0000256" key="2">
    <source>
        <dbReference type="ARBA" id="ARBA00022771"/>
    </source>
</evidence>
<name>A0ABD1FBB9_HYPHA</name>
<evidence type="ECO:0000256" key="4">
    <source>
        <dbReference type="ARBA" id="ARBA00023125"/>
    </source>
</evidence>
<dbReference type="GO" id="GO:0008270">
    <property type="term" value="F:zinc ion binding"/>
    <property type="evidence" value="ECO:0007669"/>
    <property type="project" value="UniProtKB-KW"/>
</dbReference>
<evidence type="ECO:0000313" key="10">
    <source>
        <dbReference type="Proteomes" id="UP001566132"/>
    </source>
</evidence>
<dbReference type="InterPro" id="IPR026516">
    <property type="entry name" value="THAP1/10"/>
</dbReference>
<dbReference type="InterPro" id="IPR006612">
    <property type="entry name" value="THAP_Znf"/>
</dbReference>
<dbReference type="AlphaFoldDB" id="A0ABD1FBB9"/>
<feature type="compositionally biased region" description="Polar residues" evidence="6">
    <location>
        <begin position="178"/>
        <end position="189"/>
    </location>
</feature>
<dbReference type="Pfam" id="PF05485">
    <property type="entry name" value="THAP"/>
    <property type="match status" value="1"/>
</dbReference>
<dbReference type="SMART" id="SM00980">
    <property type="entry name" value="THAP"/>
    <property type="match status" value="1"/>
</dbReference>
<reference evidence="9 10" key="1">
    <citation type="submission" date="2024-05" db="EMBL/GenBank/DDBJ databases">
        <title>Genetic variation in Jamaican populations of the coffee berry borer (Hypothenemus hampei).</title>
        <authorList>
            <person name="Errbii M."/>
            <person name="Myrie A."/>
        </authorList>
    </citation>
    <scope>NUCLEOTIDE SEQUENCE [LARGE SCALE GENOMIC DNA]</scope>
    <source>
        <strain evidence="9">JA-Hopewell-2020-01-JO</strain>
        <tissue evidence="9">Whole body</tissue>
    </source>
</reference>
<protein>
    <recommendedName>
        <fullName evidence="8">THAP-type domain-containing protein</fullName>
    </recommendedName>
</protein>
<evidence type="ECO:0000259" key="8">
    <source>
        <dbReference type="PROSITE" id="PS50950"/>
    </source>
</evidence>
<dbReference type="PANTHER" id="PTHR46600:SF11">
    <property type="entry name" value="THAP DOMAIN-CONTAINING PROTEIN 10"/>
    <property type="match status" value="1"/>
</dbReference>
<proteinExistence type="predicted"/>
<feature type="transmembrane region" description="Helical" evidence="7">
    <location>
        <begin position="12"/>
        <end position="34"/>
    </location>
</feature>
<evidence type="ECO:0000256" key="6">
    <source>
        <dbReference type="SAM" id="MobiDB-lite"/>
    </source>
</evidence>
<dbReference type="PROSITE" id="PS50950">
    <property type="entry name" value="ZF_THAP"/>
    <property type="match status" value="1"/>
</dbReference>
<accession>A0ABD1FBB9</accession>
<feature type="region of interest" description="Disordered" evidence="6">
    <location>
        <begin position="178"/>
        <end position="199"/>
    </location>
</feature>
<dbReference type="Proteomes" id="UP001566132">
    <property type="component" value="Unassembled WGS sequence"/>
</dbReference>
<gene>
    <name evidence="9" type="ORF">ABEB36_000311</name>
</gene>
<dbReference type="EMBL" id="JBDJPC010000001">
    <property type="protein sequence ID" value="KAL1516392.1"/>
    <property type="molecule type" value="Genomic_DNA"/>
</dbReference>
<dbReference type="SUPFAM" id="SSF57716">
    <property type="entry name" value="Glucocorticoid receptor-like (DNA-binding domain)"/>
    <property type="match status" value="1"/>
</dbReference>
<evidence type="ECO:0000256" key="7">
    <source>
        <dbReference type="SAM" id="Phobius"/>
    </source>
</evidence>
<dbReference type="SMART" id="SM00692">
    <property type="entry name" value="DM3"/>
    <property type="match status" value="1"/>
</dbReference>
<keyword evidence="7" id="KW-0812">Transmembrane</keyword>
<comment type="caution">
    <text evidence="9">The sequence shown here is derived from an EMBL/GenBank/DDBJ whole genome shotgun (WGS) entry which is preliminary data.</text>
</comment>
<evidence type="ECO:0000256" key="1">
    <source>
        <dbReference type="ARBA" id="ARBA00022723"/>
    </source>
</evidence>
<keyword evidence="10" id="KW-1185">Reference proteome</keyword>
<sequence>MFIFFKEVRYDYTLLWFIILICILTHINLFIIVYCTVKFTMVEKCLLCGEVRRKGSVSLHKFPRDDDLRKQWIKFCKLNEHTDDVRNIKLCSNHFKEDSFMGYPCTGYPKLLRSNAVPSLYFNKKGKNTAGINVIETVPTTQKRLKQTTVNEFAHISEITLMPQISNFEDVTQHTNEIGPNIESENQNESRIKTPKHQHQNNTPLVQIDFNSESSMKNINDSYGENENIPPLKRRRYHEPRFVGEIYIKDFATPRRAKRTLKLIKEQDKKNREKYIPCKNCHIK</sequence>
<dbReference type="InterPro" id="IPR038441">
    <property type="entry name" value="THAP_Znf_sf"/>
</dbReference>